<evidence type="ECO:0000313" key="2">
    <source>
        <dbReference type="EMBL" id="EEF22935.1"/>
    </source>
</evidence>
<dbReference type="Proteomes" id="UP000008311">
    <property type="component" value="Unassembled WGS sequence"/>
</dbReference>
<feature type="region of interest" description="Disordered" evidence="1">
    <location>
        <begin position="63"/>
        <end position="90"/>
    </location>
</feature>
<feature type="compositionally biased region" description="Basic and acidic residues" evidence="1">
    <location>
        <begin position="21"/>
        <end position="32"/>
    </location>
</feature>
<organism evidence="2 3">
    <name type="scientific">Ricinus communis</name>
    <name type="common">Castor bean</name>
    <dbReference type="NCBI Taxonomy" id="3988"/>
    <lineage>
        <taxon>Eukaryota</taxon>
        <taxon>Viridiplantae</taxon>
        <taxon>Streptophyta</taxon>
        <taxon>Embryophyta</taxon>
        <taxon>Tracheophyta</taxon>
        <taxon>Spermatophyta</taxon>
        <taxon>Magnoliopsida</taxon>
        <taxon>eudicotyledons</taxon>
        <taxon>Gunneridae</taxon>
        <taxon>Pentapetalae</taxon>
        <taxon>rosids</taxon>
        <taxon>fabids</taxon>
        <taxon>Malpighiales</taxon>
        <taxon>Euphorbiaceae</taxon>
        <taxon>Acalyphoideae</taxon>
        <taxon>Acalypheae</taxon>
        <taxon>Ricinus</taxon>
    </lineage>
</organism>
<feature type="region of interest" description="Disordered" evidence="1">
    <location>
        <begin position="188"/>
        <end position="212"/>
    </location>
</feature>
<feature type="compositionally biased region" description="Basic and acidic residues" evidence="1">
    <location>
        <begin position="80"/>
        <end position="90"/>
    </location>
</feature>
<proteinExistence type="predicted"/>
<dbReference type="EMBL" id="EQ989227">
    <property type="protein sequence ID" value="EEF22935.1"/>
    <property type="molecule type" value="Genomic_DNA"/>
</dbReference>
<reference evidence="3" key="1">
    <citation type="journal article" date="2010" name="Nat. Biotechnol.">
        <title>Draft genome sequence of the oilseed species Ricinus communis.</title>
        <authorList>
            <person name="Chan A.P."/>
            <person name="Crabtree J."/>
            <person name="Zhao Q."/>
            <person name="Lorenzi H."/>
            <person name="Orvis J."/>
            <person name="Puiu D."/>
            <person name="Melake-Berhan A."/>
            <person name="Jones K.M."/>
            <person name="Redman J."/>
            <person name="Chen G."/>
            <person name="Cahoon E.B."/>
            <person name="Gedil M."/>
            <person name="Stanke M."/>
            <person name="Haas B.J."/>
            <person name="Wortman J.R."/>
            <person name="Fraser-Liggett C.M."/>
            <person name="Ravel J."/>
            <person name="Rabinowicz P.D."/>
        </authorList>
    </citation>
    <scope>NUCLEOTIDE SEQUENCE [LARGE SCALE GENOMIC DNA]</scope>
    <source>
        <strain evidence="3">cv. Hale</strain>
    </source>
</reference>
<dbReference type="AlphaFoldDB" id="B9TMH9"/>
<name>B9TMH9_RICCO</name>
<evidence type="ECO:0000313" key="3">
    <source>
        <dbReference type="Proteomes" id="UP000008311"/>
    </source>
</evidence>
<feature type="non-terminal residue" evidence="2">
    <location>
        <position position="1"/>
    </location>
</feature>
<feature type="compositionally biased region" description="Basic residues" evidence="1">
    <location>
        <begin position="271"/>
        <end position="286"/>
    </location>
</feature>
<evidence type="ECO:0000256" key="1">
    <source>
        <dbReference type="SAM" id="MobiDB-lite"/>
    </source>
</evidence>
<sequence>QRVRAFRAQPGVEQGAVGLHAEADGREQAEEDRDLHRLVHEQLRHRIVPVGFADERIHAMAQAEGEGDEGDPVHRQPARLAREPAPRRAEQVVVRVRPAQLHEGERRHDERRRPFPQQRFPDCVAVLVAHEVLHGDEHHQDPEQDPGGDEDGIAAQEGHAAMIGHPRVIVKRHGCGIATALLLTSSRANQPQEEAHGTFPVRVPRQTGRRFGYAPRPVALGRVVRRHGLARPRPRQPHAQRRRSAAPPARAEGIRQLAVRLFGRRGGGFQRGRRDRRALSRLRRGRLGRDRAADDPADVN</sequence>
<feature type="region of interest" description="Disordered" evidence="1">
    <location>
        <begin position="265"/>
        <end position="300"/>
    </location>
</feature>
<feature type="region of interest" description="Disordered" evidence="1">
    <location>
        <begin position="1"/>
        <end position="32"/>
    </location>
</feature>
<dbReference type="InParanoid" id="B9TMH9"/>
<accession>B9TMH9</accession>
<protein>
    <submittedName>
        <fullName evidence="2">Uncharacterized protein</fullName>
    </submittedName>
</protein>
<feature type="compositionally biased region" description="Basic residues" evidence="1">
    <location>
        <begin position="226"/>
        <end position="244"/>
    </location>
</feature>
<feature type="region of interest" description="Disordered" evidence="1">
    <location>
        <begin position="226"/>
        <end position="252"/>
    </location>
</feature>
<keyword evidence="3" id="KW-1185">Reference proteome</keyword>
<gene>
    <name evidence="2" type="ORF">RCOM_2084840</name>
</gene>